<dbReference type="GO" id="GO:0006412">
    <property type="term" value="P:translation"/>
    <property type="evidence" value="ECO:0007669"/>
    <property type="project" value="InterPro"/>
</dbReference>
<accession>A0AAE1RNS0</accession>
<dbReference type="InterPro" id="IPR000630">
    <property type="entry name" value="Ribosomal_uS8"/>
</dbReference>
<dbReference type="GO" id="GO:1990904">
    <property type="term" value="C:ribonucleoprotein complex"/>
    <property type="evidence" value="ECO:0007669"/>
    <property type="project" value="UniProtKB-KW"/>
</dbReference>
<evidence type="ECO:0000313" key="6">
    <source>
        <dbReference type="Proteomes" id="UP001291623"/>
    </source>
</evidence>
<dbReference type="Gene3D" id="3.30.1490.10">
    <property type="match status" value="1"/>
</dbReference>
<dbReference type="Pfam" id="PF10536">
    <property type="entry name" value="PMD"/>
    <property type="match status" value="1"/>
</dbReference>
<dbReference type="SUPFAM" id="SSF56047">
    <property type="entry name" value="Ribosomal protein S8"/>
    <property type="match status" value="1"/>
</dbReference>
<comment type="similarity">
    <text evidence="1">Belongs to the universal ribosomal protein uS8 family.</text>
</comment>
<name>A0AAE1RNS0_9SOLA</name>
<dbReference type="InterPro" id="IPR044824">
    <property type="entry name" value="MAIN-like"/>
</dbReference>
<dbReference type="InterPro" id="IPR019557">
    <property type="entry name" value="AminoTfrase-like_pln_mobile"/>
</dbReference>
<evidence type="ECO:0000256" key="3">
    <source>
        <dbReference type="ARBA" id="ARBA00023274"/>
    </source>
</evidence>
<dbReference type="PANTHER" id="PTHR46033:SF8">
    <property type="entry name" value="PROTEIN MAINTENANCE OF MERISTEMS-LIKE"/>
    <property type="match status" value="1"/>
</dbReference>
<dbReference type="Gene3D" id="3.30.1370.30">
    <property type="match status" value="1"/>
</dbReference>
<dbReference type="PANTHER" id="PTHR46033">
    <property type="entry name" value="PROTEIN MAIN-LIKE 2"/>
    <property type="match status" value="1"/>
</dbReference>
<organism evidence="5 6">
    <name type="scientific">Anisodus tanguticus</name>
    <dbReference type="NCBI Taxonomy" id="243964"/>
    <lineage>
        <taxon>Eukaryota</taxon>
        <taxon>Viridiplantae</taxon>
        <taxon>Streptophyta</taxon>
        <taxon>Embryophyta</taxon>
        <taxon>Tracheophyta</taxon>
        <taxon>Spermatophyta</taxon>
        <taxon>Magnoliopsida</taxon>
        <taxon>eudicotyledons</taxon>
        <taxon>Gunneridae</taxon>
        <taxon>Pentapetalae</taxon>
        <taxon>asterids</taxon>
        <taxon>lamiids</taxon>
        <taxon>Solanales</taxon>
        <taxon>Solanaceae</taxon>
        <taxon>Solanoideae</taxon>
        <taxon>Hyoscyameae</taxon>
        <taxon>Anisodus</taxon>
    </lineage>
</organism>
<sequence>MKKWVKLYLLWLCGDTIFPDKSGDKLNLDYLLDMRDLNVMGTQAWRASASSYFYNSLCRASMSKSSDACGFISLLQVWAWERLKPMQPSPHRRARYPSEAHTTLARKWTHHRVSEDGTHDVLAICRYVLDNLTEGQFVWEPYSEPSLMDTPSGIGVAEVFGWRKYPSFMGSTSSRGYIKDFEVHDPHRVGKITVQLLGRINDCRLLTYRQDMLQAWRITRHAHYQHVRLHYIVVGEDLPGAHIIAVTGQVMTIMEKKTDLLVFMQWGYVVITTPNGVLDHEEAMRQNVGGQVIGYFY</sequence>
<protein>
    <recommendedName>
        <fullName evidence="4">Aminotransferase-like plant mobile domain-containing protein</fullName>
    </recommendedName>
</protein>
<comment type="caution">
    <text evidence="5">The sequence shown here is derived from an EMBL/GenBank/DDBJ whole genome shotgun (WGS) entry which is preliminary data.</text>
</comment>
<evidence type="ECO:0000256" key="2">
    <source>
        <dbReference type="ARBA" id="ARBA00022980"/>
    </source>
</evidence>
<evidence type="ECO:0000259" key="4">
    <source>
        <dbReference type="Pfam" id="PF10536"/>
    </source>
</evidence>
<keyword evidence="6" id="KW-1185">Reference proteome</keyword>
<dbReference type="Pfam" id="PF00410">
    <property type="entry name" value="Ribosomal_S8"/>
    <property type="match status" value="1"/>
</dbReference>
<dbReference type="AlphaFoldDB" id="A0AAE1RNS0"/>
<keyword evidence="2" id="KW-0689">Ribosomal protein</keyword>
<keyword evidence="3" id="KW-0687">Ribonucleoprotein</keyword>
<dbReference type="Proteomes" id="UP001291623">
    <property type="component" value="Unassembled WGS sequence"/>
</dbReference>
<dbReference type="GO" id="GO:0005840">
    <property type="term" value="C:ribosome"/>
    <property type="evidence" value="ECO:0007669"/>
    <property type="project" value="UniProtKB-KW"/>
</dbReference>
<dbReference type="GO" id="GO:0010073">
    <property type="term" value="P:meristem maintenance"/>
    <property type="evidence" value="ECO:0007669"/>
    <property type="project" value="InterPro"/>
</dbReference>
<dbReference type="EMBL" id="JAVYJV010000014">
    <property type="protein sequence ID" value="KAK4354499.1"/>
    <property type="molecule type" value="Genomic_DNA"/>
</dbReference>
<dbReference type="GO" id="GO:0003735">
    <property type="term" value="F:structural constituent of ribosome"/>
    <property type="evidence" value="ECO:0007669"/>
    <property type="project" value="InterPro"/>
</dbReference>
<dbReference type="InterPro" id="IPR035987">
    <property type="entry name" value="Ribosomal_uS8_sf"/>
</dbReference>
<evidence type="ECO:0000313" key="5">
    <source>
        <dbReference type="EMBL" id="KAK4354499.1"/>
    </source>
</evidence>
<evidence type="ECO:0000256" key="1">
    <source>
        <dbReference type="ARBA" id="ARBA00006471"/>
    </source>
</evidence>
<feature type="domain" description="Aminotransferase-like plant mobile" evidence="4">
    <location>
        <begin position="6"/>
        <end position="153"/>
    </location>
</feature>
<proteinExistence type="inferred from homology"/>
<gene>
    <name evidence="5" type="ORF">RND71_026693</name>
</gene>
<reference evidence="5" key="1">
    <citation type="submission" date="2023-12" db="EMBL/GenBank/DDBJ databases">
        <title>Genome assembly of Anisodus tanguticus.</title>
        <authorList>
            <person name="Wang Y.-J."/>
        </authorList>
    </citation>
    <scope>NUCLEOTIDE SEQUENCE</scope>
    <source>
        <strain evidence="5">KB-2021</strain>
        <tissue evidence="5">Leaf</tissue>
    </source>
</reference>